<dbReference type="PANTHER" id="PTHR40627">
    <property type="entry name" value="INDOLE PRENYLTRANSFERASE TDIB-RELATED"/>
    <property type="match status" value="1"/>
</dbReference>
<feature type="binding site" evidence="3">
    <location>
        <position position="301"/>
    </location>
    <ligand>
        <name>dimethylallyl diphosphate</name>
        <dbReference type="ChEBI" id="CHEBI:57623"/>
    </ligand>
</feature>
<dbReference type="SFLD" id="SFLDS00036">
    <property type="entry name" value="Aromatic_Prenyltransferase"/>
    <property type="match status" value="1"/>
</dbReference>
<dbReference type="CDD" id="cd13929">
    <property type="entry name" value="PT-DMATS_CymD"/>
    <property type="match status" value="1"/>
</dbReference>
<proteinExistence type="inferred from homology"/>
<dbReference type="OrthoDB" id="3354387at2759"/>
<sequence>MLLSRTTSSQNPFHLLLSGTPRLPKMRPEQEPSIQAPSKKVPLPIADGDARPWQVLSLLLPFHNPDQKLWWDKVGPLIEIYLNCSGYNVGAQYRYLLMLHSIILPVLGPFPNSTRTHTSWPYFMNNGDPCDLSINYQGGSAPCVRLGIEPIGPMAGTNQDPMNEYAGRRLLEDLSRIQPGIDFQLFDHFRDTLTLSNYKARLCWHAVQEHGIKAQGHVALDLHEHSFKVKAYSIPLLRSLTSGVHYVRMMIDSIKMISRDQAITIGLSKVDEYLAATKHLLVDSRSCFSFDCADLQHSRYKIYVGANVKSLGEAYDFWTLGGRLKGEAIDRGFQLMETIWKTMYARSLPDRKPREYIPFIWNWEVSPTDSDPIPKAYFLVLNDYDILVSEVINCLFGELGWTEHAMTHQIIQKMAYPNHDFGSSTEIYSWISLAYSQSKGPYITIYSNPAASL</sequence>
<dbReference type="GO" id="GO:0009820">
    <property type="term" value="P:alkaloid metabolic process"/>
    <property type="evidence" value="ECO:0007669"/>
    <property type="project" value="InterPro"/>
</dbReference>
<organism evidence="5 6">
    <name type="scientific">Aspergillus taichungensis</name>
    <dbReference type="NCBI Taxonomy" id="482145"/>
    <lineage>
        <taxon>Eukaryota</taxon>
        <taxon>Fungi</taxon>
        <taxon>Dikarya</taxon>
        <taxon>Ascomycota</taxon>
        <taxon>Pezizomycotina</taxon>
        <taxon>Eurotiomycetes</taxon>
        <taxon>Eurotiomycetidae</taxon>
        <taxon>Eurotiales</taxon>
        <taxon>Aspergillaceae</taxon>
        <taxon>Aspergillus</taxon>
        <taxon>Aspergillus subgen. Circumdati</taxon>
    </lineage>
</organism>
<dbReference type="SFLD" id="SFLDG01162">
    <property type="entry name" value="I"/>
    <property type="match status" value="1"/>
</dbReference>
<feature type="binding site" evidence="3">
    <location>
        <position position="232"/>
    </location>
    <ligand>
        <name>dimethylallyl diphosphate</name>
        <dbReference type="ChEBI" id="CHEBI:57623"/>
    </ligand>
</feature>
<comment type="similarity">
    <text evidence="1">Belongs to the tryptophan dimethylallyltransferase family.</text>
</comment>
<evidence type="ECO:0000313" key="5">
    <source>
        <dbReference type="EMBL" id="PLN85696.1"/>
    </source>
</evidence>
<dbReference type="AlphaFoldDB" id="A0A2J5I738"/>
<evidence type="ECO:0000313" key="6">
    <source>
        <dbReference type="Proteomes" id="UP000235023"/>
    </source>
</evidence>
<dbReference type="Proteomes" id="UP000235023">
    <property type="component" value="Unassembled WGS sequence"/>
</dbReference>
<dbReference type="NCBIfam" id="TIGR03429">
    <property type="entry name" value="arom_pren_DMATS"/>
    <property type="match status" value="1"/>
</dbReference>
<dbReference type="InterPro" id="IPR012148">
    <property type="entry name" value="ABBA_DMATS-like"/>
</dbReference>
<evidence type="ECO:0000256" key="1">
    <source>
        <dbReference type="ARBA" id="ARBA00010209"/>
    </source>
</evidence>
<dbReference type="InterPro" id="IPR033964">
    <property type="entry name" value="ABBA"/>
</dbReference>
<feature type="region of interest" description="Disordered" evidence="4">
    <location>
        <begin position="1"/>
        <end position="41"/>
    </location>
</feature>
<dbReference type="PANTHER" id="PTHR40627:SF3">
    <property type="entry name" value="PRENYLTRANSFERASE ASQH2-RELATED"/>
    <property type="match status" value="1"/>
</dbReference>
<feature type="binding site" evidence="3">
    <location>
        <position position="303"/>
    </location>
    <ligand>
        <name>dimethylallyl diphosphate</name>
        <dbReference type="ChEBI" id="CHEBI:57623"/>
    </ligand>
</feature>
<evidence type="ECO:0000256" key="4">
    <source>
        <dbReference type="SAM" id="MobiDB-lite"/>
    </source>
</evidence>
<evidence type="ECO:0000256" key="2">
    <source>
        <dbReference type="ARBA" id="ARBA00022679"/>
    </source>
</evidence>
<feature type="binding site" evidence="3">
    <location>
        <position position="377"/>
    </location>
    <ligand>
        <name>dimethylallyl diphosphate</name>
        <dbReference type="ChEBI" id="CHEBI:57623"/>
    </ligand>
</feature>
<feature type="binding site" evidence="3">
    <location>
        <position position="145"/>
    </location>
    <ligand>
        <name>dimethylallyl diphosphate</name>
        <dbReference type="ChEBI" id="CHEBI:57623"/>
    </ligand>
</feature>
<feature type="binding site" evidence="3">
    <location>
        <position position="230"/>
    </location>
    <ligand>
        <name>dimethylallyl diphosphate</name>
        <dbReference type="ChEBI" id="CHEBI:57623"/>
    </ligand>
</feature>
<dbReference type="GO" id="GO:0016765">
    <property type="term" value="F:transferase activity, transferring alkyl or aryl (other than methyl) groups"/>
    <property type="evidence" value="ECO:0007669"/>
    <property type="project" value="InterPro"/>
</dbReference>
<reference evidence="6" key="1">
    <citation type="submission" date="2017-12" db="EMBL/GenBank/DDBJ databases">
        <authorList>
            <consortium name="DOE Joint Genome Institute"/>
            <person name="Mondo S.J."/>
            <person name="Kjaerbolling I."/>
            <person name="Vesth T.C."/>
            <person name="Frisvad J.C."/>
            <person name="Nybo J.L."/>
            <person name="Theobald S."/>
            <person name="Kuo A."/>
            <person name="Bowyer P."/>
            <person name="Matsuda Y."/>
            <person name="Lyhne E.K."/>
            <person name="Kogle M.E."/>
            <person name="Clum A."/>
            <person name="Lipzen A."/>
            <person name="Salamov A."/>
            <person name="Ngan C.Y."/>
            <person name="Daum C."/>
            <person name="Chiniquy J."/>
            <person name="Barry K."/>
            <person name="LaButti K."/>
            <person name="Haridas S."/>
            <person name="Simmons B.A."/>
            <person name="Magnuson J.K."/>
            <person name="Mortensen U.H."/>
            <person name="Larsen T.O."/>
            <person name="Grigoriev I.V."/>
            <person name="Baker S.E."/>
            <person name="Andersen M.R."/>
            <person name="Nordberg H.P."/>
            <person name="Cantor M.N."/>
            <person name="Hua S.X."/>
        </authorList>
    </citation>
    <scope>NUCLEOTIDE SEQUENCE [LARGE SCALE GENOMIC DNA]</scope>
    <source>
        <strain evidence="6">IBT 19404</strain>
    </source>
</reference>
<feature type="compositionally biased region" description="Polar residues" evidence="4">
    <location>
        <begin position="1"/>
        <end position="12"/>
    </location>
</feature>
<dbReference type="EMBL" id="KZ559503">
    <property type="protein sequence ID" value="PLN85696.1"/>
    <property type="molecule type" value="Genomic_DNA"/>
</dbReference>
<protein>
    <submittedName>
        <fullName evidence="5">Aromatic prenyltransferase</fullName>
    </submittedName>
</protein>
<evidence type="ECO:0000256" key="3">
    <source>
        <dbReference type="PIRSR" id="PIRSR000509-1"/>
    </source>
</evidence>
<keyword evidence="2 5" id="KW-0808">Transferase</keyword>
<keyword evidence="6" id="KW-1185">Reference proteome</keyword>
<dbReference type="InterPro" id="IPR017795">
    <property type="entry name" value="ABBA_NscD-like"/>
</dbReference>
<name>A0A2J5I738_9EURO</name>
<feature type="binding site" evidence="3">
    <location>
        <position position="299"/>
    </location>
    <ligand>
        <name>dimethylallyl diphosphate</name>
        <dbReference type="ChEBI" id="CHEBI:57623"/>
    </ligand>
</feature>
<accession>A0A2J5I738</accession>
<gene>
    <name evidence="5" type="ORF">BDW42DRAFT_160427</name>
</gene>
<dbReference type="Pfam" id="PF11991">
    <property type="entry name" value="Trp_DMAT"/>
    <property type="match status" value="1"/>
</dbReference>
<dbReference type="PIRSF" id="PIRSF000509">
    <property type="entry name" value="Trp_DMAT"/>
    <property type="match status" value="1"/>
</dbReference>